<dbReference type="InterPro" id="IPR000390">
    <property type="entry name" value="Small_drug/metabolite_transptr"/>
</dbReference>
<dbReference type="InterPro" id="IPR045324">
    <property type="entry name" value="Small_multidrug_res"/>
</dbReference>
<dbReference type="InterPro" id="IPR037185">
    <property type="entry name" value="EmrE-like"/>
</dbReference>
<dbReference type="RefSeq" id="WP_054196155.1">
    <property type="nucleotide sequence ID" value="NZ_CABMKQ010000002.1"/>
</dbReference>
<evidence type="ECO:0000256" key="1">
    <source>
        <dbReference type="ARBA" id="ARBA00004651"/>
    </source>
</evidence>
<feature type="transmembrane region" description="Helical" evidence="7">
    <location>
        <begin position="57"/>
        <end position="76"/>
    </location>
</feature>
<dbReference type="PATRIC" id="fig|199.248.peg.397"/>
<evidence type="ECO:0000313" key="8">
    <source>
        <dbReference type="EMBL" id="ALF47082.1"/>
    </source>
</evidence>
<keyword evidence="5 7" id="KW-0472">Membrane</keyword>
<comment type="similarity">
    <text evidence="6">Belongs to the drug/metabolite transporter (DMT) superfamily. Small multidrug resistance (SMR) (TC 2.A.7.1) family.</text>
</comment>
<feature type="transmembrane region" description="Helical" evidence="7">
    <location>
        <begin position="88"/>
        <end position="104"/>
    </location>
</feature>
<dbReference type="Gene3D" id="1.10.3730.20">
    <property type="match status" value="1"/>
</dbReference>
<evidence type="ECO:0000256" key="4">
    <source>
        <dbReference type="ARBA" id="ARBA00022989"/>
    </source>
</evidence>
<dbReference type="PANTHER" id="PTHR30561:SF7">
    <property type="entry name" value="GUANIDINIUM EFFLUX SYSTEM SUBUNIT GDNC-RELATED"/>
    <property type="match status" value="1"/>
</dbReference>
<dbReference type="Pfam" id="PF00893">
    <property type="entry name" value="Multi_Drug_Res"/>
    <property type="match status" value="1"/>
</dbReference>
<dbReference type="GO" id="GO:0005886">
    <property type="term" value="C:plasma membrane"/>
    <property type="evidence" value="ECO:0007669"/>
    <property type="project" value="UniProtKB-SubCell"/>
</dbReference>
<evidence type="ECO:0000256" key="3">
    <source>
        <dbReference type="ARBA" id="ARBA00022692"/>
    </source>
</evidence>
<dbReference type="KEGG" id="ccoc:CCON33237_0374"/>
<evidence type="ECO:0000256" key="6">
    <source>
        <dbReference type="RuleBase" id="RU003942"/>
    </source>
</evidence>
<evidence type="ECO:0000256" key="2">
    <source>
        <dbReference type="ARBA" id="ARBA00022475"/>
    </source>
</evidence>
<protein>
    <submittedName>
        <fullName evidence="8">Multidrug efflux system protein, EmrE family</fullName>
    </submittedName>
</protein>
<dbReference type="AlphaFoldDB" id="A0A0M3V245"/>
<evidence type="ECO:0000256" key="5">
    <source>
        <dbReference type="ARBA" id="ARBA00023136"/>
    </source>
</evidence>
<dbReference type="EMBL" id="CP012541">
    <property type="protein sequence ID" value="ALF47082.1"/>
    <property type="molecule type" value="Genomic_DNA"/>
</dbReference>
<keyword evidence="2" id="KW-1003">Cell membrane</keyword>
<reference evidence="9" key="1">
    <citation type="submission" date="2015-08" db="EMBL/GenBank/DDBJ databases">
        <title>Comparative genomics of the Campylobacter concisus group.</title>
        <authorList>
            <person name="Miller W.G."/>
            <person name="Yee E."/>
            <person name="Chapman M.H."/>
            <person name="Huynh S."/>
            <person name="Bono J.L."/>
            <person name="On S.L.W."/>
            <person name="St Leger J."/>
            <person name="Foster G."/>
            <person name="Parker C.T."/>
        </authorList>
    </citation>
    <scope>NUCLEOTIDE SEQUENCE [LARGE SCALE GENOMIC DNA]</scope>
    <source>
        <strain evidence="9">ATCC 33237</strain>
    </source>
</reference>
<proteinExistence type="inferred from homology"/>
<evidence type="ECO:0000256" key="7">
    <source>
        <dbReference type="SAM" id="Phobius"/>
    </source>
</evidence>
<dbReference type="GO" id="GO:0022857">
    <property type="term" value="F:transmembrane transporter activity"/>
    <property type="evidence" value="ECO:0007669"/>
    <property type="project" value="InterPro"/>
</dbReference>
<feature type="transmembrane region" description="Helical" evidence="7">
    <location>
        <begin position="30"/>
        <end position="50"/>
    </location>
</feature>
<sequence>MQTKGFLWVLGGAVAECGWAYGLKQAQDAVGFALTAALVCVSFVSFMKAMKYLPVSVAYTVFVGFGAFFIVVAESVSEYSSSGQTPDLLRLFFIATLIAGVLGLKRLKS</sequence>
<dbReference type="SUPFAM" id="SSF103481">
    <property type="entry name" value="Multidrug resistance efflux transporter EmrE"/>
    <property type="match status" value="1"/>
</dbReference>
<evidence type="ECO:0000313" key="9">
    <source>
        <dbReference type="Proteomes" id="UP000066049"/>
    </source>
</evidence>
<dbReference type="GeneID" id="28662043"/>
<gene>
    <name evidence="8" type="ORF">CCON33237_0374</name>
</gene>
<dbReference type="Proteomes" id="UP000066049">
    <property type="component" value="Chromosome"/>
</dbReference>
<keyword evidence="4 7" id="KW-1133">Transmembrane helix</keyword>
<accession>A0A0M3V245</accession>
<comment type="subcellular location">
    <subcellularLocation>
        <location evidence="1 6">Cell membrane</location>
        <topology evidence="1 6">Multi-pass membrane protein</topology>
    </subcellularLocation>
</comment>
<dbReference type="PANTHER" id="PTHR30561">
    <property type="entry name" value="SMR FAMILY PROTON-DEPENDENT DRUG EFFLUX TRANSPORTER SUGE"/>
    <property type="match status" value="1"/>
</dbReference>
<organism evidence="8 9">
    <name type="scientific">Campylobacter concisus</name>
    <dbReference type="NCBI Taxonomy" id="199"/>
    <lineage>
        <taxon>Bacteria</taxon>
        <taxon>Pseudomonadati</taxon>
        <taxon>Campylobacterota</taxon>
        <taxon>Epsilonproteobacteria</taxon>
        <taxon>Campylobacterales</taxon>
        <taxon>Campylobacteraceae</taxon>
        <taxon>Campylobacter</taxon>
    </lineage>
</organism>
<name>A0A0M3V245_9BACT</name>
<keyword evidence="3 6" id="KW-0812">Transmembrane</keyword>